<dbReference type="EMBL" id="VSSQ01003333">
    <property type="protein sequence ID" value="MPM20209.1"/>
    <property type="molecule type" value="Genomic_DNA"/>
</dbReference>
<feature type="compositionally biased region" description="Basic and acidic residues" evidence="1">
    <location>
        <begin position="10"/>
        <end position="22"/>
    </location>
</feature>
<feature type="compositionally biased region" description="Basic and acidic residues" evidence="1">
    <location>
        <begin position="130"/>
        <end position="139"/>
    </location>
</feature>
<comment type="caution">
    <text evidence="2">The sequence shown here is derived from an EMBL/GenBank/DDBJ whole genome shotgun (WGS) entry which is preliminary data.</text>
</comment>
<reference evidence="2" key="1">
    <citation type="submission" date="2019-08" db="EMBL/GenBank/DDBJ databases">
        <authorList>
            <person name="Kucharzyk K."/>
            <person name="Murdoch R.W."/>
            <person name="Higgins S."/>
            <person name="Loffler F."/>
        </authorList>
    </citation>
    <scope>NUCLEOTIDE SEQUENCE</scope>
</reference>
<evidence type="ECO:0000256" key="1">
    <source>
        <dbReference type="SAM" id="MobiDB-lite"/>
    </source>
</evidence>
<feature type="region of interest" description="Disordered" evidence="1">
    <location>
        <begin position="1"/>
        <end position="55"/>
    </location>
</feature>
<feature type="compositionally biased region" description="Basic and acidic residues" evidence="1">
    <location>
        <begin position="38"/>
        <end position="55"/>
    </location>
</feature>
<sequence>MLPLSAAFIPRDEGLGGGDARRPGSRGGKQLRVEQPVDEVHADERGEARPEEHGYEQAQVAVGVEDGHGEEGAVRRRESCPGRHGLDKVLAVQGPELVHGFERHPGKRHGDKGSDDGGIRRDPYPGNYLHADDRRERRNQKAQEERFLFQGLHMLPFFRAFHYIHLLPSCCLKIPASPQTHFSKNHAIIVQVPAGFYQMHYANIPYFHKFHSRPFRYSKVPRPGISSPLSPQRKCGLYKRRQSYINCMRAACQHAAEFGRGEGRLKRSLRFMFAAVMAVVLLSVPAWSGEVPGPCELFAQADAEALFNEPVSPGVSRETVAPAGKSCRYSFRKDGSVYGVTVRVCTTEEIAAEGIFGSAGDVFSRQVGARTRHEEASKTFLEVGVPGAEAFWEGTALWVLKGEVLFLVTVNSPLTGSFKTMDEMNAAQEKQNLALARKAAGIIAGRLE</sequence>
<accession>A0A644XVU5</accession>
<dbReference type="AlphaFoldDB" id="A0A644XVU5"/>
<feature type="region of interest" description="Disordered" evidence="1">
    <location>
        <begin position="99"/>
        <end position="139"/>
    </location>
</feature>
<evidence type="ECO:0000313" key="2">
    <source>
        <dbReference type="EMBL" id="MPM20209.1"/>
    </source>
</evidence>
<organism evidence="2">
    <name type="scientific">bioreactor metagenome</name>
    <dbReference type="NCBI Taxonomy" id="1076179"/>
    <lineage>
        <taxon>unclassified sequences</taxon>
        <taxon>metagenomes</taxon>
        <taxon>ecological metagenomes</taxon>
    </lineage>
</organism>
<proteinExistence type="predicted"/>
<gene>
    <name evidence="2" type="ORF">SDC9_66638</name>
</gene>
<feature type="compositionally biased region" description="Basic and acidic residues" evidence="1">
    <location>
        <begin position="111"/>
        <end position="123"/>
    </location>
</feature>
<name>A0A644XVU5_9ZZZZ</name>
<protein>
    <submittedName>
        <fullName evidence="2">Uncharacterized protein</fullName>
    </submittedName>
</protein>